<dbReference type="InterPro" id="IPR020013">
    <property type="entry name" value="Flagellar_FlgE/F/G"/>
</dbReference>
<name>A0A517TV95_9BACT</name>
<organism evidence="11 12">
    <name type="scientific">Lacipirellula limnantheis</name>
    <dbReference type="NCBI Taxonomy" id="2528024"/>
    <lineage>
        <taxon>Bacteria</taxon>
        <taxon>Pseudomonadati</taxon>
        <taxon>Planctomycetota</taxon>
        <taxon>Planctomycetia</taxon>
        <taxon>Pirellulales</taxon>
        <taxon>Lacipirellulaceae</taxon>
        <taxon>Lacipirellula</taxon>
    </lineage>
</organism>
<evidence type="ECO:0000259" key="9">
    <source>
        <dbReference type="Pfam" id="PF06429"/>
    </source>
</evidence>
<evidence type="ECO:0000256" key="6">
    <source>
        <dbReference type="NCBIfam" id="TIGR02488"/>
    </source>
</evidence>
<evidence type="ECO:0000256" key="2">
    <source>
        <dbReference type="ARBA" id="ARBA00009677"/>
    </source>
</evidence>
<keyword evidence="4 7" id="KW-0975">Bacterial flagellum</keyword>
<dbReference type="RefSeq" id="WP_145431877.1">
    <property type="nucleotide sequence ID" value="NZ_CP036339.1"/>
</dbReference>
<comment type="subunit">
    <text evidence="5">The basal body constitutes a major portion of the flagellar organelle and consists of four rings (L,P,S, and M) mounted on a central rod. The rod consists of about 26 subunits of FlgG in the distal portion, and FlgB, FlgC and FlgF are thought to build up the proximal portion of the rod with about 6 subunits each.</text>
</comment>
<dbReference type="PANTHER" id="PTHR30435:SF19">
    <property type="entry name" value="FLAGELLAR BASAL-BODY ROD PROTEIN FLGG"/>
    <property type="match status" value="1"/>
</dbReference>
<evidence type="ECO:0000259" key="8">
    <source>
        <dbReference type="Pfam" id="PF00460"/>
    </source>
</evidence>
<dbReference type="OrthoDB" id="9804559at2"/>
<dbReference type="SUPFAM" id="SSF117143">
    <property type="entry name" value="Flagellar hook protein flgE"/>
    <property type="match status" value="1"/>
</dbReference>
<accession>A0A517TV95</accession>
<protein>
    <recommendedName>
        <fullName evidence="3 6">Flagellar basal-body rod protein FlgG</fullName>
    </recommendedName>
</protein>
<dbReference type="NCBIfam" id="TIGR02488">
    <property type="entry name" value="flgG_G_neg"/>
    <property type="match status" value="1"/>
</dbReference>
<dbReference type="EMBL" id="CP036339">
    <property type="protein sequence ID" value="QDT72291.1"/>
    <property type="molecule type" value="Genomic_DNA"/>
</dbReference>
<sequence length="268" mass="28784">MSVQTLYTAATGMDALETKLDVIANNLANVNTTAFKEDRANFQDLFYRQIRYPGALDADGNITSTGIEVGLGARVSSTQTNYEQGAFETTNRPLDLAIEGEGFFRVNDATNGGTLYTRAGNFGINANNQVVLGSAQNGLVIDPPISIPIEATHIVITTDGQVQYSTASDPSLQNAGQILLSQFLNPDGLIKLGDNLYRQTDASSFPVDGLPGSNGMGTVRQGTLEASNVQPVQELIDLITTQRAFELNSQVVQTGDQIMQVASNLRRY</sequence>
<dbReference type="GO" id="GO:0009426">
    <property type="term" value="C:bacterial-type flagellum basal body, distal rod"/>
    <property type="evidence" value="ECO:0007669"/>
    <property type="project" value="UniProtKB-UniRule"/>
</dbReference>
<evidence type="ECO:0000256" key="7">
    <source>
        <dbReference type="RuleBase" id="RU362116"/>
    </source>
</evidence>
<reference evidence="11 12" key="1">
    <citation type="submission" date="2019-02" db="EMBL/GenBank/DDBJ databases">
        <title>Deep-cultivation of Planctomycetes and their phenomic and genomic characterization uncovers novel biology.</title>
        <authorList>
            <person name="Wiegand S."/>
            <person name="Jogler M."/>
            <person name="Boedeker C."/>
            <person name="Pinto D."/>
            <person name="Vollmers J."/>
            <person name="Rivas-Marin E."/>
            <person name="Kohn T."/>
            <person name="Peeters S.H."/>
            <person name="Heuer A."/>
            <person name="Rast P."/>
            <person name="Oberbeckmann S."/>
            <person name="Bunk B."/>
            <person name="Jeske O."/>
            <person name="Meyerdierks A."/>
            <person name="Storesund J.E."/>
            <person name="Kallscheuer N."/>
            <person name="Luecker S."/>
            <person name="Lage O.M."/>
            <person name="Pohl T."/>
            <person name="Merkel B.J."/>
            <person name="Hornburger P."/>
            <person name="Mueller R.-W."/>
            <person name="Bruemmer F."/>
            <person name="Labrenz M."/>
            <person name="Spormann A.M."/>
            <person name="Op den Camp H."/>
            <person name="Overmann J."/>
            <person name="Amann R."/>
            <person name="Jetten M.S.M."/>
            <person name="Mascher T."/>
            <person name="Medema M.H."/>
            <person name="Devos D.P."/>
            <person name="Kaster A.-K."/>
            <person name="Ovreas L."/>
            <person name="Rohde M."/>
            <person name="Galperin M.Y."/>
            <person name="Jogler C."/>
        </authorList>
    </citation>
    <scope>NUCLEOTIDE SEQUENCE [LARGE SCALE GENOMIC DNA]</scope>
    <source>
        <strain evidence="11 12">I41</strain>
    </source>
</reference>
<feature type="domain" description="Flagellar basal-body/hook protein C-terminal" evidence="9">
    <location>
        <begin position="220"/>
        <end position="265"/>
    </location>
</feature>
<proteinExistence type="inferred from homology"/>
<keyword evidence="11" id="KW-0282">Flagellum</keyword>
<evidence type="ECO:0000256" key="4">
    <source>
        <dbReference type="ARBA" id="ARBA00023143"/>
    </source>
</evidence>
<comment type="similarity">
    <text evidence="2 7">Belongs to the flagella basal body rod proteins family.</text>
</comment>
<dbReference type="InterPro" id="IPR053967">
    <property type="entry name" value="LlgE_F_G-like_D1"/>
</dbReference>
<dbReference type="InterPro" id="IPR010930">
    <property type="entry name" value="Flg_bb/hook_C_dom"/>
</dbReference>
<evidence type="ECO:0000313" key="12">
    <source>
        <dbReference type="Proteomes" id="UP000317909"/>
    </source>
</evidence>
<evidence type="ECO:0000259" key="10">
    <source>
        <dbReference type="Pfam" id="PF22692"/>
    </source>
</evidence>
<dbReference type="Pfam" id="PF06429">
    <property type="entry name" value="Flg_bbr_C"/>
    <property type="match status" value="1"/>
</dbReference>
<evidence type="ECO:0000313" key="11">
    <source>
        <dbReference type="EMBL" id="QDT72291.1"/>
    </source>
</evidence>
<feature type="domain" description="Flagellar hook protein FlgE/F/G-like D1" evidence="10">
    <location>
        <begin position="97"/>
        <end position="164"/>
    </location>
</feature>
<feature type="domain" description="Flagellar basal body rod protein N-terminal" evidence="8">
    <location>
        <begin position="6"/>
        <end position="36"/>
    </location>
</feature>
<dbReference type="AlphaFoldDB" id="A0A517TV95"/>
<dbReference type="Proteomes" id="UP000317909">
    <property type="component" value="Chromosome"/>
</dbReference>
<keyword evidence="11" id="KW-0966">Cell projection</keyword>
<dbReference type="GO" id="GO:0071978">
    <property type="term" value="P:bacterial-type flagellum-dependent swarming motility"/>
    <property type="evidence" value="ECO:0007669"/>
    <property type="project" value="TreeGrafter"/>
</dbReference>
<dbReference type="InterPro" id="IPR012834">
    <property type="entry name" value="FlgG_G_neg"/>
</dbReference>
<dbReference type="PROSITE" id="PS00588">
    <property type="entry name" value="FLAGELLA_BB_ROD"/>
    <property type="match status" value="1"/>
</dbReference>
<dbReference type="KEGG" id="llh:I41_14630"/>
<evidence type="ECO:0000256" key="3">
    <source>
        <dbReference type="ARBA" id="ARBA00017948"/>
    </source>
</evidence>
<dbReference type="PANTHER" id="PTHR30435">
    <property type="entry name" value="FLAGELLAR PROTEIN"/>
    <property type="match status" value="1"/>
</dbReference>
<evidence type="ECO:0000256" key="5">
    <source>
        <dbReference type="ARBA" id="ARBA00025933"/>
    </source>
</evidence>
<keyword evidence="12" id="KW-1185">Reference proteome</keyword>
<gene>
    <name evidence="11" type="primary">flgG_1</name>
    <name evidence="11" type="ORF">I41_14630</name>
</gene>
<dbReference type="InterPro" id="IPR019776">
    <property type="entry name" value="Flagellar_basal_body_rod_CS"/>
</dbReference>
<dbReference type="InterPro" id="IPR001444">
    <property type="entry name" value="Flag_bb_rod_N"/>
</dbReference>
<dbReference type="Pfam" id="PF00460">
    <property type="entry name" value="Flg_bb_rod"/>
    <property type="match status" value="1"/>
</dbReference>
<keyword evidence="11" id="KW-0969">Cilium</keyword>
<dbReference type="Pfam" id="PF22692">
    <property type="entry name" value="LlgE_F_G_D1"/>
    <property type="match status" value="1"/>
</dbReference>
<dbReference type="NCBIfam" id="TIGR03506">
    <property type="entry name" value="FlgEFG_subfam"/>
    <property type="match status" value="2"/>
</dbReference>
<comment type="subcellular location">
    <subcellularLocation>
        <location evidence="1 7">Bacterial flagellum basal body</location>
    </subcellularLocation>
</comment>
<dbReference type="InterPro" id="IPR037925">
    <property type="entry name" value="FlgE/F/G-like"/>
</dbReference>
<evidence type="ECO:0000256" key="1">
    <source>
        <dbReference type="ARBA" id="ARBA00004117"/>
    </source>
</evidence>